<evidence type="ECO:0000313" key="1">
    <source>
        <dbReference type="EMBL" id="TYK95896.1"/>
    </source>
</evidence>
<sequence length="110" mass="12537">MNIKEKIVVLRNTEDGSFLKSFKNRDGALAYNVELTDSIQLASFLPEEFYNMQKDKIDNLAETFGYDVVVIEASYDLKFIDGESVPELTKEQKVKSMVNGMFDEILRGSI</sequence>
<proteinExistence type="predicted"/>
<dbReference type="EMBL" id="SJLI01000001">
    <property type="protein sequence ID" value="TYK95896.1"/>
    <property type="molecule type" value="Genomic_DNA"/>
</dbReference>
<dbReference type="RefSeq" id="WP_148845079.1">
    <property type="nucleotide sequence ID" value="NZ_SJLI01000001.1"/>
</dbReference>
<gene>
    <name evidence="1" type="ORF">E0F67_02240</name>
</gene>
<reference evidence="1 2" key="1">
    <citation type="submission" date="2019-02" db="EMBL/GenBank/DDBJ databases">
        <title>Novel genomic isolates of S. pyogenes and S. dysgalactiae subsp. equisimilis associated to necrotising fasciitis (NSTI).</title>
        <authorList>
            <person name="Barrantes I."/>
        </authorList>
    </citation>
    <scope>NUCLEOTIDE SEQUENCE [LARGE SCALE GENOMIC DNA]</scope>
    <source>
        <strain evidence="1 2">SPY5003</strain>
    </source>
</reference>
<dbReference type="Proteomes" id="UP000325300">
    <property type="component" value="Unassembled WGS sequence"/>
</dbReference>
<comment type="caution">
    <text evidence="1">The sequence shown here is derived from an EMBL/GenBank/DDBJ whole genome shotgun (WGS) entry which is preliminary data.</text>
</comment>
<dbReference type="AlphaFoldDB" id="A0A5S4TID5"/>
<protein>
    <recommendedName>
        <fullName evidence="3">Phage protein</fullName>
    </recommendedName>
</protein>
<evidence type="ECO:0008006" key="3">
    <source>
        <dbReference type="Google" id="ProtNLM"/>
    </source>
</evidence>
<accession>A0A5S4TID5</accession>
<evidence type="ECO:0000313" key="2">
    <source>
        <dbReference type="Proteomes" id="UP000325300"/>
    </source>
</evidence>
<name>A0A5S4TID5_STRPY</name>
<organism evidence="1 2">
    <name type="scientific">Streptococcus pyogenes</name>
    <dbReference type="NCBI Taxonomy" id="1314"/>
    <lineage>
        <taxon>Bacteria</taxon>
        <taxon>Bacillati</taxon>
        <taxon>Bacillota</taxon>
        <taxon>Bacilli</taxon>
        <taxon>Lactobacillales</taxon>
        <taxon>Streptococcaceae</taxon>
        <taxon>Streptococcus</taxon>
    </lineage>
</organism>